<feature type="transmembrane region" description="Helical" evidence="6">
    <location>
        <begin position="62"/>
        <end position="88"/>
    </location>
</feature>
<keyword evidence="3 6" id="KW-0812">Transmembrane</keyword>
<comment type="caution">
    <text evidence="7">The sequence shown here is derived from an EMBL/GenBank/DDBJ whole genome shotgun (WGS) entry which is preliminary data.</text>
</comment>
<evidence type="ECO:0000256" key="3">
    <source>
        <dbReference type="ARBA" id="ARBA00022692"/>
    </source>
</evidence>
<dbReference type="InterPro" id="IPR002797">
    <property type="entry name" value="Polysacc_synth"/>
</dbReference>
<sequence>MIIPLITYPYLIRVLGSELYGIVITAQIVASYCSVIVDFGFKSVSARHVSIYRDDRQMLSEIMSSILVTRLILWGGAFVIFLGVIYGVDSYRQHFWLFLFSYGLTFNELLFPQFFFQGIERMKSIVVINILIRSIFIILIFIFVTEKKDYIFVPLFSSIGYFIGGIVSLYIIVKKYHISFVKPDIVKMKYYVKDALPIVYTDVICTVKDKLSYIFIGQLIGMSEVTIYDLGAKLVRILAKPSGIIATVLFPKIAKKKDIKLFNQGLLISLGVTLFLVLGTNLFLDYIVRFFMNESIDLLPIRLFLIVPVVLAVSGFIASNLMIALGYNKYILYSIIVTTIGYCSSLAIFYYMDYMTVTSMVLVALIAYLAEFVYRLLKSNKIIKNERKVK</sequence>
<dbReference type="Proteomes" id="UP000248079">
    <property type="component" value="Unassembled WGS sequence"/>
</dbReference>
<feature type="transmembrane region" description="Helical" evidence="6">
    <location>
        <begin position="330"/>
        <end position="351"/>
    </location>
</feature>
<feature type="transmembrane region" description="Helical" evidence="6">
    <location>
        <begin position="94"/>
        <end position="112"/>
    </location>
</feature>
<evidence type="ECO:0000256" key="4">
    <source>
        <dbReference type="ARBA" id="ARBA00022989"/>
    </source>
</evidence>
<keyword evidence="5 6" id="KW-0472">Membrane</keyword>
<keyword evidence="2" id="KW-1003">Cell membrane</keyword>
<name>A0A2V4A2G3_9BACT</name>
<evidence type="ECO:0000256" key="6">
    <source>
        <dbReference type="SAM" id="Phobius"/>
    </source>
</evidence>
<protein>
    <submittedName>
        <fullName evidence="7">Flippase</fullName>
    </submittedName>
</protein>
<proteinExistence type="predicted"/>
<accession>A0A2V4A2G3</accession>
<gene>
    <name evidence="7" type="ORF">DF185_02535</name>
</gene>
<dbReference type="Pfam" id="PF01943">
    <property type="entry name" value="Polysacc_synt"/>
    <property type="match status" value="1"/>
</dbReference>
<dbReference type="EMBL" id="QFLI01000001">
    <property type="protein sequence ID" value="PXY02989.1"/>
    <property type="molecule type" value="Genomic_DNA"/>
</dbReference>
<feature type="transmembrane region" description="Helical" evidence="6">
    <location>
        <begin position="303"/>
        <end position="323"/>
    </location>
</feature>
<feature type="transmembrane region" description="Helical" evidence="6">
    <location>
        <begin position="20"/>
        <end position="41"/>
    </location>
</feature>
<feature type="transmembrane region" description="Helical" evidence="6">
    <location>
        <begin position="261"/>
        <end position="283"/>
    </location>
</feature>
<keyword evidence="8" id="KW-1185">Reference proteome</keyword>
<dbReference type="GO" id="GO:0005886">
    <property type="term" value="C:plasma membrane"/>
    <property type="evidence" value="ECO:0007669"/>
    <property type="project" value="UniProtKB-SubCell"/>
</dbReference>
<evidence type="ECO:0000256" key="2">
    <source>
        <dbReference type="ARBA" id="ARBA00022475"/>
    </source>
</evidence>
<evidence type="ECO:0000256" key="5">
    <source>
        <dbReference type="ARBA" id="ARBA00023136"/>
    </source>
</evidence>
<comment type="subcellular location">
    <subcellularLocation>
        <location evidence="1">Cell membrane</location>
        <topology evidence="1">Multi-pass membrane protein</topology>
    </subcellularLocation>
</comment>
<evidence type="ECO:0000313" key="7">
    <source>
        <dbReference type="EMBL" id="PXY02989.1"/>
    </source>
</evidence>
<organism evidence="7 8">
    <name type="scientific">Marinifilum breve</name>
    <dbReference type="NCBI Taxonomy" id="2184082"/>
    <lineage>
        <taxon>Bacteria</taxon>
        <taxon>Pseudomonadati</taxon>
        <taxon>Bacteroidota</taxon>
        <taxon>Bacteroidia</taxon>
        <taxon>Marinilabiliales</taxon>
        <taxon>Marinifilaceae</taxon>
    </lineage>
</organism>
<feature type="transmembrane region" description="Helical" evidence="6">
    <location>
        <begin position="124"/>
        <end position="144"/>
    </location>
</feature>
<dbReference type="InterPro" id="IPR050833">
    <property type="entry name" value="Poly_Biosynth_Transport"/>
</dbReference>
<evidence type="ECO:0000256" key="1">
    <source>
        <dbReference type="ARBA" id="ARBA00004651"/>
    </source>
</evidence>
<reference evidence="7 8" key="1">
    <citation type="submission" date="2018-05" db="EMBL/GenBank/DDBJ databases">
        <title>Marinifilum breve JC075T sp. nov., a marine bacterium isolated from Yongle Blue Hole in the South China Sea.</title>
        <authorList>
            <person name="Fu T."/>
        </authorList>
    </citation>
    <scope>NUCLEOTIDE SEQUENCE [LARGE SCALE GENOMIC DNA]</scope>
    <source>
        <strain evidence="7 8">JC075</strain>
    </source>
</reference>
<dbReference type="OrthoDB" id="9815702at2"/>
<dbReference type="PANTHER" id="PTHR30250:SF11">
    <property type="entry name" value="O-ANTIGEN TRANSPORTER-RELATED"/>
    <property type="match status" value="1"/>
</dbReference>
<feature type="transmembrane region" description="Helical" evidence="6">
    <location>
        <begin position="150"/>
        <end position="173"/>
    </location>
</feature>
<dbReference type="PANTHER" id="PTHR30250">
    <property type="entry name" value="PST FAMILY PREDICTED COLANIC ACID TRANSPORTER"/>
    <property type="match status" value="1"/>
</dbReference>
<keyword evidence="4 6" id="KW-1133">Transmembrane helix</keyword>
<evidence type="ECO:0000313" key="8">
    <source>
        <dbReference type="Proteomes" id="UP000248079"/>
    </source>
</evidence>
<feature type="transmembrane region" description="Helical" evidence="6">
    <location>
        <begin position="357"/>
        <end position="377"/>
    </location>
</feature>
<dbReference type="AlphaFoldDB" id="A0A2V4A2G3"/>